<evidence type="ECO:0000256" key="11">
    <source>
        <dbReference type="RuleBase" id="RU003953"/>
    </source>
</evidence>
<dbReference type="Gene3D" id="3.30.460.10">
    <property type="entry name" value="Beta Polymerase, domain 2"/>
    <property type="match status" value="1"/>
</dbReference>
<feature type="domain" description="Poly A polymerase head" evidence="12">
    <location>
        <begin position="21"/>
        <end position="147"/>
    </location>
</feature>
<dbReference type="CDD" id="cd05398">
    <property type="entry name" value="NT_ClassII-CCAase"/>
    <property type="match status" value="1"/>
</dbReference>
<evidence type="ECO:0000256" key="7">
    <source>
        <dbReference type="ARBA" id="ARBA00022723"/>
    </source>
</evidence>
<evidence type="ECO:0000256" key="9">
    <source>
        <dbReference type="ARBA" id="ARBA00022842"/>
    </source>
</evidence>
<organism evidence="13">
    <name type="scientific">candidate division WOR-3 bacterium</name>
    <dbReference type="NCBI Taxonomy" id="2052148"/>
    <lineage>
        <taxon>Bacteria</taxon>
        <taxon>Bacteria division WOR-3</taxon>
    </lineage>
</organism>
<gene>
    <name evidence="13" type="ORF">ENS15_01705</name>
</gene>
<dbReference type="GO" id="GO:0046872">
    <property type="term" value="F:metal ion binding"/>
    <property type="evidence" value="ECO:0007669"/>
    <property type="project" value="UniProtKB-KW"/>
</dbReference>
<dbReference type="AlphaFoldDB" id="A0A7C3N5A5"/>
<comment type="similarity">
    <text evidence="2 11">Belongs to the tRNA nucleotidyltransferase/poly(A) polymerase family.</text>
</comment>
<dbReference type="GO" id="GO:0016779">
    <property type="term" value="F:nucleotidyltransferase activity"/>
    <property type="evidence" value="ECO:0007669"/>
    <property type="project" value="UniProtKB-KW"/>
</dbReference>
<sequence>MKFNEIVTHLNNIPKSQDFKIYLIGGIIRDKLLGIENFEDIDIAVEGDIEKFVSYFRIYFGKKIIKENRSKLKTYKFILDDSSFDIIFTRKELYVENGMLPELSRGDIYDDIKRRDFTINSIAYSLQENNYIDPLNGIKDLEDRMIRENRKNLFLEDPTRIFRFFKYKERLNFSGEENTLADLKRSLSEKEIFKNVSKSRISREWFLILKEKERKRIIDDLHKENLFLNIFKKEIKLNLNFKEIENEFLYTLGIFFENDSETLIDILDILLNGIKDKEKEEVINIKEKKNLTERVKKKYSYILEVY</sequence>
<accession>A0A7C3N5A5</accession>
<proteinExistence type="inferred from homology"/>
<evidence type="ECO:0000256" key="1">
    <source>
        <dbReference type="ARBA" id="ARBA00001946"/>
    </source>
</evidence>
<keyword evidence="8" id="KW-0547">Nucleotide-binding</keyword>
<dbReference type="Pfam" id="PF01743">
    <property type="entry name" value="PolyA_pol"/>
    <property type="match status" value="1"/>
</dbReference>
<evidence type="ECO:0000313" key="13">
    <source>
        <dbReference type="EMBL" id="HFK23358.1"/>
    </source>
</evidence>
<keyword evidence="9" id="KW-0460">Magnesium</keyword>
<dbReference type="Gene3D" id="1.10.3090.10">
    <property type="entry name" value="cca-adding enzyme, domain 2"/>
    <property type="match status" value="1"/>
</dbReference>
<dbReference type="SUPFAM" id="SSF81301">
    <property type="entry name" value="Nucleotidyltransferase"/>
    <property type="match status" value="1"/>
</dbReference>
<dbReference type="InterPro" id="IPR052390">
    <property type="entry name" value="tRNA_nt/polyA_polymerase"/>
</dbReference>
<comment type="caution">
    <text evidence="13">The sequence shown here is derived from an EMBL/GenBank/DDBJ whole genome shotgun (WGS) entry which is preliminary data.</text>
</comment>
<dbReference type="InterPro" id="IPR043519">
    <property type="entry name" value="NT_sf"/>
</dbReference>
<evidence type="ECO:0000256" key="10">
    <source>
        <dbReference type="ARBA" id="ARBA00022884"/>
    </source>
</evidence>
<evidence type="ECO:0000256" key="4">
    <source>
        <dbReference type="ARBA" id="ARBA00022679"/>
    </source>
</evidence>
<comment type="cofactor">
    <cofactor evidence="1">
        <name>Mg(2+)</name>
        <dbReference type="ChEBI" id="CHEBI:18420"/>
    </cofactor>
</comment>
<keyword evidence="4 11" id="KW-0808">Transferase</keyword>
<dbReference type="GO" id="GO:0000166">
    <property type="term" value="F:nucleotide binding"/>
    <property type="evidence" value="ECO:0007669"/>
    <property type="project" value="UniProtKB-KW"/>
</dbReference>
<dbReference type="GO" id="GO:0000049">
    <property type="term" value="F:tRNA binding"/>
    <property type="evidence" value="ECO:0007669"/>
    <property type="project" value="UniProtKB-KW"/>
</dbReference>
<keyword evidence="3" id="KW-0820">tRNA-binding</keyword>
<keyword evidence="10 11" id="KW-0694">RNA-binding</keyword>
<keyword evidence="7" id="KW-0479">Metal-binding</keyword>
<name>A0A7C3N5A5_UNCW3</name>
<reference evidence="13" key="1">
    <citation type="journal article" date="2020" name="mSystems">
        <title>Genome- and Community-Level Interaction Insights into Carbon Utilization and Element Cycling Functions of Hydrothermarchaeota in Hydrothermal Sediment.</title>
        <authorList>
            <person name="Zhou Z."/>
            <person name="Liu Y."/>
            <person name="Xu W."/>
            <person name="Pan J."/>
            <person name="Luo Z.H."/>
            <person name="Li M."/>
        </authorList>
    </citation>
    <scope>NUCLEOTIDE SEQUENCE [LARGE SCALE GENOMIC DNA]</scope>
    <source>
        <strain evidence="13">SpSt-464</strain>
    </source>
</reference>
<evidence type="ECO:0000256" key="5">
    <source>
        <dbReference type="ARBA" id="ARBA00022694"/>
    </source>
</evidence>
<evidence type="ECO:0000256" key="2">
    <source>
        <dbReference type="ARBA" id="ARBA00007265"/>
    </source>
</evidence>
<dbReference type="EMBL" id="DSTT01000002">
    <property type="protein sequence ID" value="HFK23358.1"/>
    <property type="molecule type" value="Genomic_DNA"/>
</dbReference>
<protein>
    <submittedName>
        <fullName evidence="13">CCA tRNA nucleotidyltransferase</fullName>
    </submittedName>
</protein>
<keyword evidence="6" id="KW-0548">Nucleotidyltransferase</keyword>
<dbReference type="GO" id="GO:0008033">
    <property type="term" value="P:tRNA processing"/>
    <property type="evidence" value="ECO:0007669"/>
    <property type="project" value="UniProtKB-KW"/>
</dbReference>
<dbReference type="PANTHER" id="PTHR47788:SF1">
    <property type="entry name" value="A-ADDING TRNA NUCLEOTIDYLTRANSFERASE"/>
    <property type="match status" value="1"/>
</dbReference>
<evidence type="ECO:0000259" key="12">
    <source>
        <dbReference type="Pfam" id="PF01743"/>
    </source>
</evidence>
<keyword evidence="5" id="KW-0819">tRNA processing</keyword>
<evidence type="ECO:0000256" key="6">
    <source>
        <dbReference type="ARBA" id="ARBA00022695"/>
    </source>
</evidence>
<dbReference type="InterPro" id="IPR002646">
    <property type="entry name" value="PolA_pol_head_dom"/>
</dbReference>
<dbReference type="SUPFAM" id="SSF81891">
    <property type="entry name" value="Poly A polymerase C-terminal region-like"/>
    <property type="match status" value="1"/>
</dbReference>
<evidence type="ECO:0000256" key="3">
    <source>
        <dbReference type="ARBA" id="ARBA00022555"/>
    </source>
</evidence>
<evidence type="ECO:0000256" key="8">
    <source>
        <dbReference type="ARBA" id="ARBA00022741"/>
    </source>
</evidence>
<dbReference type="PANTHER" id="PTHR47788">
    <property type="entry name" value="POLYA POLYMERASE"/>
    <property type="match status" value="1"/>
</dbReference>